<evidence type="ECO:0000256" key="1">
    <source>
        <dbReference type="SAM" id="Phobius"/>
    </source>
</evidence>
<accession>A0A2U8QYD2</accession>
<name>A0A2U8QYD2_9FLAO</name>
<organism evidence="2 3">
    <name type="scientific">Flavobacterium sediminis</name>
    <dbReference type="NCBI Taxonomy" id="2201181"/>
    <lineage>
        <taxon>Bacteria</taxon>
        <taxon>Pseudomonadati</taxon>
        <taxon>Bacteroidota</taxon>
        <taxon>Flavobacteriia</taxon>
        <taxon>Flavobacteriales</taxon>
        <taxon>Flavobacteriaceae</taxon>
        <taxon>Flavobacterium</taxon>
    </lineage>
</organism>
<dbReference type="AlphaFoldDB" id="A0A2U8QYD2"/>
<dbReference type="OrthoDB" id="1466422at2"/>
<dbReference type="Proteomes" id="UP000245429">
    <property type="component" value="Chromosome"/>
</dbReference>
<feature type="transmembrane region" description="Helical" evidence="1">
    <location>
        <begin position="33"/>
        <end position="53"/>
    </location>
</feature>
<reference evidence="2 3" key="1">
    <citation type="submission" date="2018-05" db="EMBL/GenBank/DDBJ databases">
        <title>Flavobacterium sp. MEBiC07310.</title>
        <authorList>
            <person name="Baek K."/>
        </authorList>
    </citation>
    <scope>NUCLEOTIDE SEQUENCE [LARGE SCALE GENOMIC DNA]</scope>
    <source>
        <strain evidence="2 3">MEBiC07310</strain>
    </source>
</reference>
<dbReference type="EMBL" id="CP029463">
    <property type="protein sequence ID" value="AWM15071.1"/>
    <property type="molecule type" value="Genomic_DNA"/>
</dbReference>
<keyword evidence="1" id="KW-1133">Transmembrane helix</keyword>
<proteinExistence type="predicted"/>
<evidence type="ECO:0000313" key="3">
    <source>
        <dbReference type="Proteomes" id="UP000245429"/>
    </source>
</evidence>
<keyword evidence="1" id="KW-0472">Membrane</keyword>
<evidence type="ECO:0000313" key="2">
    <source>
        <dbReference type="EMBL" id="AWM15071.1"/>
    </source>
</evidence>
<dbReference type="KEGG" id="fse:DI487_15230"/>
<sequence>MLLLLVFAVITFLVALGLVKLIDKFLPRNARFIVSIVLWAVCGVLTYLIYASVMKPINFEKAKNERYEIAVKKLLDIKKAELGYKTLHGKYTDSFDELVRFVENDKFPIISRKDTAVIDAERNAAFRITTDATGKGGFFKDVVIIDTLGYISVKDSLFKNTDRYKRLNEVKIDELTVPITLQTGEVERSDIKMPVFQAVIDKNAILKGLDEELIEQENRVESIEEINGDEIKLGSLEDVTVTGNWPKKYGNNE</sequence>
<dbReference type="RefSeq" id="WP_109570409.1">
    <property type="nucleotide sequence ID" value="NZ_CP029463.1"/>
</dbReference>
<keyword evidence="3" id="KW-1185">Reference proteome</keyword>
<gene>
    <name evidence="2" type="ORF">DI487_15230</name>
</gene>
<keyword evidence="1" id="KW-0812">Transmembrane</keyword>
<protein>
    <submittedName>
        <fullName evidence="2">Uncharacterized protein</fullName>
    </submittedName>
</protein>